<dbReference type="InterPro" id="IPR001279">
    <property type="entry name" value="Metallo-B-lactamas"/>
</dbReference>
<feature type="domain" description="Metallo-beta-lactamase" evidence="1">
    <location>
        <begin position="37"/>
        <end position="197"/>
    </location>
</feature>
<dbReference type="Proteomes" id="UP000317893">
    <property type="component" value="Unassembled WGS sequence"/>
</dbReference>
<dbReference type="Pfam" id="PF00753">
    <property type="entry name" value="Lactamase_B"/>
    <property type="match status" value="2"/>
</dbReference>
<keyword evidence="3" id="KW-1185">Reference proteome</keyword>
<dbReference type="InterPro" id="IPR036388">
    <property type="entry name" value="WH-like_DNA-bd_sf"/>
</dbReference>
<protein>
    <submittedName>
        <fullName evidence="2">Glyoxylase-like metal-dependent hydrolase (Beta-lactamase superfamily II)</fullName>
    </submittedName>
</protein>
<dbReference type="InterPro" id="IPR036866">
    <property type="entry name" value="RibonucZ/Hydroxyglut_hydro"/>
</dbReference>
<keyword evidence="2" id="KW-0378">Hydrolase</keyword>
<dbReference type="Gene3D" id="1.10.10.10">
    <property type="entry name" value="Winged helix-like DNA-binding domain superfamily/Winged helix DNA-binding domain"/>
    <property type="match status" value="1"/>
</dbReference>
<dbReference type="EMBL" id="VFMN01000001">
    <property type="protein sequence ID" value="TQJ07911.1"/>
    <property type="molecule type" value="Genomic_DNA"/>
</dbReference>
<dbReference type="PANTHER" id="PTHR23131:SF0">
    <property type="entry name" value="ENDORIBONUCLEASE LACTB2"/>
    <property type="match status" value="1"/>
</dbReference>
<accession>A0A542DXV1</accession>
<organism evidence="2 3">
    <name type="scientific">Lapillicoccus jejuensis</name>
    <dbReference type="NCBI Taxonomy" id="402171"/>
    <lineage>
        <taxon>Bacteria</taxon>
        <taxon>Bacillati</taxon>
        <taxon>Actinomycetota</taxon>
        <taxon>Actinomycetes</taxon>
        <taxon>Micrococcales</taxon>
        <taxon>Intrasporangiaceae</taxon>
        <taxon>Lapillicoccus</taxon>
    </lineage>
</organism>
<comment type="caution">
    <text evidence="2">The sequence shown here is derived from an EMBL/GenBank/DDBJ whole genome shotgun (WGS) entry which is preliminary data.</text>
</comment>
<dbReference type="InterPro" id="IPR041516">
    <property type="entry name" value="LACTB2_WH"/>
</dbReference>
<dbReference type="CDD" id="cd16278">
    <property type="entry name" value="metallo-hydrolase-like_MBL-fold"/>
    <property type="match status" value="1"/>
</dbReference>
<evidence type="ECO:0000313" key="2">
    <source>
        <dbReference type="EMBL" id="TQJ07911.1"/>
    </source>
</evidence>
<dbReference type="SMART" id="SM00849">
    <property type="entry name" value="Lactamase_B"/>
    <property type="match status" value="1"/>
</dbReference>
<proteinExistence type="predicted"/>
<dbReference type="InterPro" id="IPR050662">
    <property type="entry name" value="Sec-metab_biosynth-thioest"/>
</dbReference>
<gene>
    <name evidence="2" type="ORF">FB458_0982</name>
</gene>
<sequence>MARVGGVSEARTWTGGAATTRATCVLEDNPGPMTLDGTNTWVLHEPGADEAVVVDPGELDEPHLRAVADLVEARGARVALVLLTHGHHDHADGAERFADLVGAPVRGAGRGAELADGERIEAGGLDLRVVRTPGHTSDSVSFVLPADRALLTGDMVLGRGTTVVAWPDGELGAYLRSLDVMSALADGGEVATVLPGHGPVLGDAAGVLASYRRHRLERLEQVRRAVAGGATDARAVVETVYADVPREVWPAAELSVRAQLDFLAAERA</sequence>
<dbReference type="PANTHER" id="PTHR23131">
    <property type="entry name" value="ENDORIBONUCLEASE LACTB2"/>
    <property type="match status" value="1"/>
</dbReference>
<dbReference type="Pfam" id="PF17778">
    <property type="entry name" value="WHD_BLACT"/>
    <property type="match status" value="1"/>
</dbReference>
<dbReference type="SUPFAM" id="SSF56281">
    <property type="entry name" value="Metallo-hydrolase/oxidoreductase"/>
    <property type="match status" value="1"/>
</dbReference>
<dbReference type="Gene3D" id="3.60.15.10">
    <property type="entry name" value="Ribonuclease Z/Hydroxyacylglutathione hydrolase-like"/>
    <property type="match status" value="1"/>
</dbReference>
<reference evidence="2 3" key="1">
    <citation type="submission" date="2019-06" db="EMBL/GenBank/DDBJ databases">
        <title>Sequencing the genomes of 1000 actinobacteria strains.</title>
        <authorList>
            <person name="Klenk H.-P."/>
        </authorList>
    </citation>
    <scope>NUCLEOTIDE SEQUENCE [LARGE SCALE GENOMIC DNA]</scope>
    <source>
        <strain evidence="2 3">DSM 18607</strain>
    </source>
</reference>
<dbReference type="GO" id="GO:0016787">
    <property type="term" value="F:hydrolase activity"/>
    <property type="evidence" value="ECO:0007669"/>
    <property type="project" value="UniProtKB-KW"/>
</dbReference>
<dbReference type="AlphaFoldDB" id="A0A542DXV1"/>
<evidence type="ECO:0000313" key="3">
    <source>
        <dbReference type="Proteomes" id="UP000317893"/>
    </source>
</evidence>
<name>A0A542DXV1_9MICO</name>
<evidence type="ECO:0000259" key="1">
    <source>
        <dbReference type="SMART" id="SM00849"/>
    </source>
</evidence>